<evidence type="ECO:0000256" key="9">
    <source>
        <dbReference type="ARBA" id="ARBA00022741"/>
    </source>
</evidence>
<dbReference type="PANTHER" id="PTHR32309">
    <property type="entry name" value="TYROSINE-PROTEIN KINASE"/>
    <property type="match status" value="1"/>
</dbReference>
<reference evidence="21" key="1">
    <citation type="submission" date="2020-01" db="EMBL/GenBank/DDBJ databases">
        <authorList>
            <person name="Meier V. D."/>
            <person name="Meier V D."/>
        </authorList>
    </citation>
    <scope>NUCLEOTIDE SEQUENCE</scope>
    <source>
        <strain evidence="21">HLG_WM_MAG_02</strain>
    </source>
</reference>
<dbReference type="Pfam" id="PF13614">
    <property type="entry name" value="AAA_31"/>
    <property type="match status" value="1"/>
</dbReference>
<dbReference type="PANTHER" id="PTHR32309:SF13">
    <property type="entry name" value="FERRIC ENTEROBACTIN TRANSPORT PROTEIN FEPE"/>
    <property type="match status" value="1"/>
</dbReference>
<dbReference type="InterPro" id="IPR032807">
    <property type="entry name" value="GNVR"/>
</dbReference>
<evidence type="ECO:0000256" key="6">
    <source>
        <dbReference type="ARBA" id="ARBA00022519"/>
    </source>
</evidence>
<keyword evidence="7 21" id="KW-0808">Transferase</keyword>
<organism evidence="21">
    <name type="scientific">uncultured Sulfurovum sp</name>
    <dbReference type="NCBI Taxonomy" id="269237"/>
    <lineage>
        <taxon>Bacteria</taxon>
        <taxon>Pseudomonadati</taxon>
        <taxon>Campylobacterota</taxon>
        <taxon>Epsilonproteobacteria</taxon>
        <taxon>Campylobacterales</taxon>
        <taxon>Sulfurovaceae</taxon>
        <taxon>Sulfurovum</taxon>
        <taxon>environmental samples</taxon>
    </lineage>
</organism>
<evidence type="ECO:0000256" key="10">
    <source>
        <dbReference type="ARBA" id="ARBA00022777"/>
    </source>
</evidence>
<feature type="domain" description="Tyrosine-protein kinase G-rich" evidence="20">
    <location>
        <begin position="445"/>
        <end position="523"/>
    </location>
</feature>
<dbReference type="GO" id="GO:0005886">
    <property type="term" value="C:plasma membrane"/>
    <property type="evidence" value="ECO:0007669"/>
    <property type="project" value="UniProtKB-SubCell"/>
</dbReference>
<dbReference type="EMBL" id="CACVAZ010000212">
    <property type="protein sequence ID" value="CAA6826643.1"/>
    <property type="molecule type" value="Genomic_DNA"/>
</dbReference>
<dbReference type="GO" id="GO:0004715">
    <property type="term" value="F:non-membrane spanning protein tyrosine kinase activity"/>
    <property type="evidence" value="ECO:0007669"/>
    <property type="project" value="UniProtKB-EC"/>
</dbReference>
<keyword evidence="14" id="KW-0829">Tyrosine-protein kinase</keyword>
<dbReference type="SUPFAM" id="SSF52540">
    <property type="entry name" value="P-loop containing nucleoside triphosphate hydrolases"/>
    <property type="match status" value="1"/>
</dbReference>
<proteinExistence type="inferred from homology"/>
<feature type="domain" description="AAA" evidence="19">
    <location>
        <begin position="598"/>
        <end position="733"/>
    </location>
</feature>
<evidence type="ECO:0000256" key="2">
    <source>
        <dbReference type="ARBA" id="ARBA00007316"/>
    </source>
</evidence>
<evidence type="ECO:0000256" key="12">
    <source>
        <dbReference type="ARBA" id="ARBA00022989"/>
    </source>
</evidence>
<keyword evidence="13 17" id="KW-0472">Membrane</keyword>
<keyword evidence="9" id="KW-0547">Nucleotide-binding</keyword>
<dbReference type="InterPro" id="IPR025669">
    <property type="entry name" value="AAA_dom"/>
</dbReference>
<dbReference type="InterPro" id="IPR005702">
    <property type="entry name" value="Wzc-like_C"/>
</dbReference>
<evidence type="ECO:0000256" key="11">
    <source>
        <dbReference type="ARBA" id="ARBA00022840"/>
    </source>
</evidence>
<evidence type="ECO:0000256" key="1">
    <source>
        <dbReference type="ARBA" id="ARBA00004429"/>
    </source>
</evidence>
<keyword evidence="12 17" id="KW-1133">Transmembrane helix</keyword>
<evidence type="ECO:0000313" key="21">
    <source>
        <dbReference type="EMBL" id="CAA6826643.1"/>
    </source>
</evidence>
<feature type="domain" description="Polysaccharide chain length determinant N-terminal" evidence="18">
    <location>
        <begin position="11"/>
        <end position="85"/>
    </location>
</feature>
<keyword evidence="6" id="KW-0997">Cell inner membrane</keyword>
<feature type="transmembrane region" description="Helical" evidence="17">
    <location>
        <begin position="26"/>
        <end position="45"/>
    </location>
</feature>
<comment type="similarity">
    <text evidence="2">Belongs to the CpsD/CapB family.</text>
</comment>
<evidence type="ECO:0000256" key="8">
    <source>
        <dbReference type="ARBA" id="ARBA00022692"/>
    </source>
</evidence>
<comment type="catalytic activity">
    <reaction evidence="15">
        <text>L-tyrosyl-[protein] + ATP = O-phospho-L-tyrosyl-[protein] + ADP + H(+)</text>
        <dbReference type="Rhea" id="RHEA:10596"/>
        <dbReference type="Rhea" id="RHEA-COMP:10136"/>
        <dbReference type="Rhea" id="RHEA-COMP:20101"/>
        <dbReference type="ChEBI" id="CHEBI:15378"/>
        <dbReference type="ChEBI" id="CHEBI:30616"/>
        <dbReference type="ChEBI" id="CHEBI:46858"/>
        <dbReference type="ChEBI" id="CHEBI:61978"/>
        <dbReference type="ChEBI" id="CHEBI:456216"/>
        <dbReference type="EC" id="2.7.10.2"/>
    </reaction>
</comment>
<evidence type="ECO:0000256" key="5">
    <source>
        <dbReference type="ARBA" id="ARBA00022475"/>
    </source>
</evidence>
<evidence type="ECO:0000256" key="4">
    <source>
        <dbReference type="ARBA" id="ARBA00011903"/>
    </source>
</evidence>
<keyword evidence="16" id="KW-0175">Coiled coil</keyword>
<evidence type="ECO:0000256" key="17">
    <source>
        <dbReference type="SAM" id="Phobius"/>
    </source>
</evidence>
<keyword evidence="8 17" id="KW-0812">Transmembrane</keyword>
<dbReference type="Pfam" id="PF02706">
    <property type="entry name" value="Wzz"/>
    <property type="match status" value="1"/>
</dbReference>
<evidence type="ECO:0000256" key="7">
    <source>
        <dbReference type="ARBA" id="ARBA00022679"/>
    </source>
</evidence>
<evidence type="ECO:0000256" key="16">
    <source>
        <dbReference type="SAM" id="Coils"/>
    </source>
</evidence>
<dbReference type="InterPro" id="IPR003856">
    <property type="entry name" value="LPS_length_determ_N"/>
</dbReference>
<sequence length="775" mass="90353">MSKHQNKPSQEFTFHDIGNIFKQYKWSIIIITIIVSLLSYVYVYFKTPIYVSYSIIKVKATEKTNTGDVINNTIATTKSKDVLEEISLLKTFKINKQPLEKIGFKVRYFIEKEYKKIEIYEEELPFEINKVQILNEKIIGKMLTVLPMGNHYEIKYEPSYKEKIKQKIFQIPPFSFKEIKNLNYEEMIRHPYFRLKINKRYKFEEPIYIVLQGEKRDIFERSIRKSLNITQLQKDTSLIKISFEDTIPKRANLYVDALTKSFIDYSIKSKNTQNSKTLNFITEELENIKTELKESEQKLESHQISTNIVQPSVQASLYIRNLSDIDIEISENKLKTKLVLNLIDFVRNNYNLDAIAPSISKLEDQNTLTLITKLQDEQSLEEELTQEYTDEYPKLKIVRKQIDTLRNKIIYNLKSLRTNINYENENLAKRKQTYEKNMKTLPSKERELVNIKRNYEVKSKMYGYLLKKQAENKIIQLATFSDYQIIDDAYNTNIPVKPKKSLILATSILIGLLLGTILALIRYSRNAYIQNKNDLQNITELPFYGSIPYYKQKKYQVSVHNKVKSPFSEAFRTLRTNLQFMSQTDKGTVMLITSTIPGEGKSTTVANLATILEMTRYKTIIINFDLRKPTLHNFFDIGNEKGVSDFLGGYASLDEIISSTEFANLDIIPSGPIPTNPAELILSKNLQILFEELKERYEYIIIDTAPIGIISDTKILMQHSDLNLIIIREDYAKKEFIFTLEEMIAKHNFKNIGLILNASKAIGGEYGYGYSYEYK</sequence>
<comment type="similarity">
    <text evidence="3">Belongs to the etk/wzc family.</text>
</comment>
<keyword evidence="5" id="KW-1003">Cell membrane</keyword>
<keyword evidence="11" id="KW-0067">ATP-binding</keyword>
<evidence type="ECO:0000259" key="19">
    <source>
        <dbReference type="Pfam" id="PF13614"/>
    </source>
</evidence>
<evidence type="ECO:0000259" key="18">
    <source>
        <dbReference type="Pfam" id="PF02706"/>
    </source>
</evidence>
<dbReference type="GO" id="GO:0042802">
    <property type="term" value="F:identical protein binding"/>
    <property type="evidence" value="ECO:0007669"/>
    <property type="project" value="UniProtKB-ARBA"/>
</dbReference>
<keyword evidence="10 21" id="KW-0418">Kinase</keyword>
<feature type="coiled-coil region" evidence="16">
    <location>
        <begin position="278"/>
        <end position="305"/>
    </location>
</feature>
<evidence type="ECO:0000259" key="20">
    <source>
        <dbReference type="Pfam" id="PF13807"/>
    </source>
</evidence>
<gene>
    <name evidence="21" type="ORF">HELGO_WM26040</name>
</gene>
<comment type="subcellular location">
    <subcellularLocation>
        <location evidence="1">Cell inner membrane</location>
        <topology evidence="1">Multi-pass membrane protein</topology>
    </subcellularLocation>
</comment>
<name>A0A6S6UCR2_9BACT</name>
<dbReference type="FunFam" id="3.40.50.300:FF:000527">
    <property type="entry name" value="Tyrosine-protein kinase etk"/>
    <property type="match status" value="1"/>
</dbReference>
<dbReference type="AlphaFoldDB" id="A0A6S6UCR2"/>
<dbReference type="InterPro" id="IPR027417">
    <property type="entry name" value="P-loop_NTPase"/>
</dbReference>
<dbReference type="CDD" id="cd05387">
    <property type="entry name" value="BY-kinase"/>
    <property type="match status" value="1"/>
</dbReference>
<feature type="transmembrane region" description="Helical" evidence="17">
    <location>
        <begin position="502"/>
        <end position="523"/>
    </location>
</feature>
<dbReference type="InterPro" id="IPR050445">
    <property type="entry name" value="Bact_polysacc_biosynth/exp"/>
</dbReference>
<protein>
    <recommendedName>
        <fullName evidence="4">non-specific protein-tyrosine kinase</fullName>
        <ecNumber evidence="4">2.7.10.2</ecNumber>
    </recommendedName>
</protein>
<dbReference type="EC" id="2.7.10.2" evidence="4"/>
<dbReference type="Pfam" id="PF13807">
    <property type="entry name" value="GNVR"/>
    <property type="match status" value="1"/>
</dbReference>
<accession>A0A6S6UCR2</accession>
<evidence type="ECO:0000256" key="13">
    <source>
        <dbReference type="ARBA" id="ARBA00023136"/>
    </source>
</evidence>
<dbReference type="GO" id="GO:0005524">
    <property type="term" value="F:ATP binding"/>
    <property type="evidence" value="ECO:0007669"/>
    <property type="project" value="UniProtKB-KW"/>
</dbReference>
<dbReference type="Gene3D" id="3.40.50.300">
    <property type="entry name" value="P-loop containing nucleotide triphosphate hydrolases"/>
    <property type="match status" value="1"/>
</dbReference>
<evidence type="ECO:0000256" key="15">
    <source>
        <dbReference type="ARBA" id="ARBA00051245"/>
    </source>
</evidence>
<evidence type="ECO:0000256" key="14">
    <source>
        <dbReference type="ARBA" id="ARBA00023137"/>
    </source>
</evidence>
<dbReference type="NCBIfam" id="TIGR01007">
    <property type="entry name" value="eps_fam"/>
    <property type="match status" value="1"/>
</dbReference>
<evidence type="ECO:0000256" key="3">
    <source>
        <dbReference type="ARBA" id="ARBA00008883"/>
    </source>
</evidence>